<gene>
    <name evidence="2" type="ORF">PIB30_080664</name>
</gene>
<protein>
    <submittedName>
        <fullName evidence="2">Uncharacterized protein</fullName>
    </submittedName>
</protein>
<feature type="compositionally biased region" description="Acidic residues" evidence="1">
    <location>
        <begin position="1"/>
        <end position="12"/>
    </location>
</feature>
<evidence type="ECO:0000256" key="1">
    <source>
        <dbReference type="SAM" id="MobiDB-lite"/>
    </source>
</evidence>
<dbReference type="Proteomes" id="UP001341840">
    <property type="component" value="Unassembled WGS sequence"/>
</dbReference>
<organism evidence="2 3">
    <name type="scientific">Stylosanthes scabra</name>
    <dbReference type="NCBI Taxonomy" id="79078"/>
    <lineage>
        <taxon>Eukaryota</taxon>
        <taxon>Viridiplantae</taxon>
        <taxon>Streptophyta</taxon>
        <taxon>Embryophyta</taxon>
        <taxon>Tracheophyta</taxon>
        <taxon>Spermatophyta</taxon>
        <taxon>Magnoliopsida</taxon>
        <taxon>eudicotyledons</taxon>
        <taxon>Gunneridae</taxon>
        <taxon>Pentapetalae</taxon>
        <taxon>rosids</taxon>
        <taxon>fabids</taxon>
        <taxon>Fabales</taxon>
        <taxon>Fabaceae</taxon>
        <taxon>Papilionoideae</taxon>
        <taxon>50 kb inversion clade</taxon>
        <taxon>dalbergioids sensu lato</taxon>
        <taxon>Dalbergieae</taxon>
        <taxon>Pterocarpus clade</taxon>
        <taxon>Stylosanthes</taxon>
    </lineage>
</organism>
<comment type="caution">
    <text evidence="2">The sequence shown here is derived from an EMBL/GenBank/DDBJ whole genome shotgun (WGS) entry which is preliminary data.</text>
</comment>
<dbReference type="EMBL" id="JASCZI010001181">
    <property type="protein sequence ID" value="MED6114481.1"/>
    <property type="molecule type" value="Genomic_DNA"/>
</dbReference>
<evidence type="ECO:0000313" key="3">
    <source>
        <dbReference type="Proteomes" id="UP001341840"/>
    </source>
</evidence>
<feature type="compositionally biased region" description="Basic and acidic residues" evidence="1">
    <location>
        <begin position="13"/>
        <end position="26"/>
    </location>
</feature>
<feature type="region of interest" description="Disordered" evidence="1">
    <location>
        <begin position="1"/>
        <end position="43"/>
    </location>
</feature>
<reference evidence="2 3" key="1">
    <citation type="journal article" date="2023" name="Plants (Basel)">
        <title>Bridging the Gap: Combining Genomics and Transcriptomics Approaches to Understand Stylosanthes scabra, an Orphan Legume from the Brazilian Caatinga.</title>
        <authorList>
            <person name="Ferreira-Neto J.R.C."/>
            <person name="da Silva M.D."/>
            <person name="Binneck E."/>
            <person name="de Melo N.F."/>
            <person name="da Silva R.H."/>
            <person name="de Melo A.L.T.M."/>
            <person name="Pandolfi V."/>
            <person name="Bustamante F.O."/>
            <person name="Brasileiro-Vidal A.C."/>
            <person name="Benko-Iseppon A.M."/>
        </authorList>
    </citation>
    <scope>NUCLEOTIDE SEQUENCE [LARGE SCALE GENOMIC DNA]</scope>
    <source>
        <tissue evidence="2">Leaves</tissue>
    </source>
</reference>
<keyword evidence="3" id="KW-1185">Reference proteome</keyword>
<accession>A0ABU6QR35</accession>
<proteinExistence type="predicted"/>
<feature type="non-terminal residue" evidence="2">
    <location>
        <position position="1"/>
    </location>
</feature>
<sequence>RNHEETEEEEENGEQRRLESSYKEPKLLQGNIKSTLKRDSFQDPKASQINTQVTFGLGACQVPNVVHSSKA</sequence>
<name>A0ABU6QR35_9FABA</name>
<evidence type="ECO:0000313" key="2">
    <source>
        <dbReference type="EMBL" id="MED6114481.1"/>
    </source>
</evidence>